<dbReference type="KEGG" id="vta:A1569"/>
<evidence type="ECO:0000256" key="2">
    <source>
        <dbReference type="ARBA" id="ARBA00022729"/>
    </source>
</evidence>
<evidence type="ECO:0000313" key="6">
    <source>
        <dbReference type="Proteomes" id="UP000235828"/>
    </source>
</evidence>
<dbReference type="SUPFAM" id="SSF53850">
    <property type="entry name" value="Periplasmic binding protein-like II"/>
    <property type="match status" value="1"/>
</dbReference>
<evidence type="ECO:0000313" key="5">
    <source>
        <dbReference type="EMBL" id="SON49548.1"/>
    </source>
</evidence>
<dbReference type="Proteomes" id="UP000235828">
    <property type="component" value="Chromosome A"/>
</dbReference>
<feature type="chain" id="PRO_5014789612" evidence="3">
    <location>
        <begin position="21"/>
        <end position="246"/>
    </location>
</feature>
<proteinExistence type="inferred from homology"/>
<dbReference type="InterPro" id="IPR001638">
    <property type="entry name" value="Solute-binding_3/MltF_N"/>
</dbReference>
<dbReference type="Pfam" id="PF00497">
    <property type="entry name" value="SBP_bac_3"/>
    <property type="match status" value="1"/>
</dbReference>
<evidence type="ECO:0000256" key="3">
    <source>
        <dbReference type="SAM" id="SignalP"/>
    </source>
</evidence>
<evidence type="ECO:0000259" key="4">
    <source>
        <dbReference type="Pfam" id="PF00497"/>
    </source>
</evidence>
<protein>
    <submittedName>
        <fullName evidence="5">Putative ABC-type amino acid transport/signal transduction systems, periplasmic component/domain</fullName>
    </submittedName>
</protein>
<reference evidence="5 6" key="1">
    <citation type="submission" date="2017-10" db="EMBL/GenBank/DDBJ databases">
        <authorList>
            <person name="Banno H."/>
            <person name="Chua N.-H."/>
        </authorList>
    </citation>
    <scope>NUCLEOTIDE SEQUENCE [LARGE SCALE GENOMIC DNA]</scope>
    <source>
        <strain evidence="5">Vibrio tapetis CECT4600</strain>
    </source>
</reference>
<dbReference type="PANTHER" id="PTHR35936">
    <property type="entry name" value="MEMBRANE-BOUND LYTIC MUREIN TRANSGLYCOSYLASE F"/>
    <property type="match status" value="1"/>
</dbReference>
<keyword evidence="2 3" id="KW-0732">Signal</keyword>
<dbReference type="AlphaFoldDB" id="A0A2N8ZCC3"/>
<gene>
    <name evidence="5" type="ORF">VTAP4600_A1569</name>
</gene>
<organism evidence="5 6">
    <name type="scientific">Vibrio tapetis subsp. tapetis</name>
    <dbReference type="NCBI Taxonomy" id="1671868"/>
    <lineage>
        <taxon>Bacteria</taxon>
        <taxon>Pseudomonadati</taxon>
        <taxon>Pseudomonadota</taxon>
        <taxon>Gammaproteobacteria</taxon>
        <taxon>Vibrionales</taxon>
        <taxon>Vibrionaceae</taxon>
        <taxon>Vibrio</taxon>
    </lineage>
</organism>
<dbReference type="EMBL" id="LT960611">
    <property type="protein sequence ID" value="SON49548.1"/>
    <property type="molecule type" value="Genomic_DNA"/>
</dbReference>
<feature type="signal peptide" evidence="3">
    <location>
        <begin position="1"/>
        <end position="20"/>
    </location>
</feature>
<name>A0A2N8ZCC3_9VIBR</name>
<keyword evidence="6" id="KW-1185">Reference proteome</keyword>
<comment type="similarity">
    <text evidence="1">Belongs to the bacterial solute-binding protein 3 family.</text>
</comment>
<dbReference type="PANTHER" id="PTHR35936:SF25">
    <property type="entry name" value="ABC TRANSPORTER SUBSTRATE-BINDING PROTEIN"/>
    <property type="match status" value="1"/>
</dbReference>
<sequence>MFYKIALLSMILSLSPFAFSEPGPISLAATNYPPYTIIQQFGTVGGVDAEIVKAAFSQQSLQISVSTPPWVRALKSVEHGKIDGLLSCTKNQQRSQFLYYSSPINQITRGLILKASHPQQDIRTLKQASHLKIIAIRKWSTQTELESKGIKHTQVDTIPQALDMLLMRDFDAIYSGIESIGYYAKQADMGDKIRSHTLVSQPPKNLYLCLGKKTPNALTILKQFNAGLVTIKKNGQLDAILNKYKL</sequence>
<dbReference type="Gene3D" id="3.40.190.10">
    <property type="entry name" value="Periplasmic binding protein-like II"/>
    <property type="match status" value="2"/>
</dbReference>
<accession>A0A2N8ZCC3</accession>
<feature type="domain" description="Solute-binding protein family 3/N-terminal" evidence="4">
    <location>
        <begin position="29"/>
        <end position="244"/>
    </location>
</feature>
<evidence type="ECO:0000256" key="1">
    <source>
        <dbReference type="ARBA" id="ARBA00010333"/>
    </source>
</evidence>
<dbReference type="RefSeq" id="WP_172443090.1">
    <property type="nucleotide sequence ID" value="NZ_LT960611.1"/>
</dbReference>